<dbReference type="Proteomes" id="UP000615593">
    <property type="component" value="Unassembled WGS sequence"/>
</dbReference>
<feature type="signal peptide" evidence="1">
    <location>
        <begin position="1"/>
        <end position="23"/>
    </location>
</feature>
<accession>A0ABQ3BV90</accession>
<comment type="caution">
    <text evidence="2">The sequence shown here is derived from an EMBL/GenBank/DDBJ whole genome shotgun (WGS) entry which is preliminary data.</text>
</comment>
<organism evidence="2 3">
    <name type="scientific">Mesonia mobilis</name>
    <dbReference type="NCBI Taxonomy" id="369791"/>
    <lineage>
        <taxon>Bacteria</taxon>
        <taxon>Pseudomonadati</taxon>
        <taxon>Bacteroidota</taxon>
        <taxon>Flavobacteriia</taxon>
        <taxon>Flavobacteriales</taxon>
        <taxon>Flavobacteriaceae</taxon>
        <taxon>Mesonia</taxon>
    </lineage>
</organism>
<reference evidence="3" key="1">
    <citation type="journal article" date="2019" name="Int. J. Syst. Evol. Microbiol.">
        <title>The Global Catalogue of Microorganisms (GCM) 10K type strain sequencing project: providing services to taxonomists for standard genome sequencing and annotation.</title>
        <authorList>
            <consortium name="The Broad Institute Genomics Platform"/>
            <consortium name="The Broad Institute Genome Sequencing Center for Infectious Disease"/>
            <person name="Wu L."/>
            <person name="Ma J."/>
        </authorList>
    </citation>
    <scope>NUCLEOTIDE SEQUENCE [LARGE SCALE GENOMIC DNA]</scope>
    <source>
        <strain evidence="3">KCTC 12708</strain>
    </source>
</reference>
<evidence type="ECO:0000313" key="3">
    <source>
        <dbReference type="Proteomes" id="UP000615593"/>
    </source>
</evidence>
<gene>
    <name evidence="2" type="ORF">GCM10008088_14140</name>
</gene>
<feature type="chain" id="PRO_5046301134" description="Adhesin domain-containing protein" evidence="1">
    <location>
        <begin position="24"/>
        <end position="492"/>
    </location>
</feature>
<evidence type="ECO:0008006" key="4">
    <source>
        <dbReference type="Google" id="ProtNLM"/>
    </source>
</evidence>
<keyword evidence="3" id="KW-1185">Reference proteome</keyword>
<dbReference type="GeneID" id="94369080"/>
<evidence type="ECO:0000313" key="2">
    <source>
        <dbReference type="EMBL" id="GGZ53635.1"/>
    </source>
</evidence>
<dbReference type="EMBL" id="BMWY01000003">
    <property type="protein sequence ID" value="GGZ53635.1"/>
    <property type="molecule type" value="Genomic_DNA"/>
</dbReference>
<dbReference type="RefSeq" id="WP_051191244.1">
    <property type="nucleotide sequence ID" value="NZ_BMWY01000003.1"/>
</dbReference>
<keyword evidence="1" id="KW-0732">Signal</keyword>
<sequence>MKKNIIKPLVIAALFLFQVSVNAQTEVDKLTESFNVDEDVFIDLNTKRTHVVFETWNRDEVEVEAKVSSDEFSKEELQKIAELWRLEVLGNSGKISIFSNGSDAGVGDFAEMGNAISAVNREMIAPLMQNMVGPMLQKMSNHPLPPEFAEGLSSLKFDYEAYQDEGEAYVERYEKQVEQKFGKNFEVAMEEWGKNFEKDAAVWAEQLERKMEQMERSGELKKREQEIEKQMEEWGERFGKQVEAWAQQFGGENGNMTKTVTTTPNGKVVSMQYSSRGNGNPMSMPLMRRAEEKVKRILVIKMPKNAKVHFNVRHGDLTLEDDVNNLRGSVAHAGFTAKNITGKDNALQISYSPIDIESWEHGSMRVSYVKDCKINSAKSIKLSSNASDVVIDELEETGIISGSFGELTINNTGNDFKRLDISLENSDLVLKLPSSSFNFTYNGSRSDVKYPENLKANVMDSYGNQLINGYHKSRNTDSSININARFSDVLIK</sequence>
<proteinExistence type="predicted"/>
<protein>
    <recommendedName>
        <fullName evidence="4">Adhesin domain-containing protein</fullName>
    </recommendedName>
</protein>
<name>A0ABQ3BV90_9FLAO</name>
<evidence type="ECO:0000256" key="1">
    <source>
        <dbReference type="SAM" id="SignalP"/>
    </source>
</evidence>